<reference evidence="2" key="1">
    <citation type="journal article" date="2023" name="bioRxiv">
        <title>Scaffold-level genome assemblies of two parasitoid biocontrol wasps reveal the parthenogenesis mechanism and an associated novel virus.</title>
        <authorList>
            <person name="Inwood S."/>
            <person name="Skelly J."/>
            <person name="Guhlin J."/>
            <person name="Harrop T."/>
            <person name="Goldson S."/>
            <person name="Dearden P."/>
        </authorList>
    </citation>
    <scope>NUCLEOTIDE SEQUENCE</scope>
    <source>
        <strain evidence="2">Lincoln</strain>
        <tissue evidence="2">Whole body</tissue>
    </source>
</reference>
<feature type="domain" description="Mutator-like transposase" evidence="1">
    <location>
        <begin position="12"/>
        <end position="129"/>
    </location>
</feature>
<proteinExistence type="predicted"/>
<keyword evidence="3" id="KW-1185">Reference proteome</keyword>
<name>A0AA39FDV6_MICHY</name>
<evidence type="ECO:0000259" key="1">
    <source>
        <dbReference type="Pfam" id="PF20700"/>
    </source>
</evidence>
<accession>A0AA39FDV6</accession>
<protein>
    <recommendedName>
        <fullName evidence="1">Mutator-like transposase domain-containing protein</fullName>
    </recommendedName>
</protein>
<evidence type="ECO:0000313" key="2">
    <source>
        <dbReference type="EMBL" id="KAK0167759.1"/>
    </source>
</evidence>
<dbReference type="Pfam" id="PF20700">
    <property type="entry name" value="Mutator"/>
    <property type="match status" value="1"/>
</dbReference>
<dbReference type="Proteomes" id="UP001168972">
    <property type="component" value="Unassembled WGS sequence"/>
</dbReference>
<gene>
    <name evidence="2" type="ORF">PV327_001623</name>
</gene>
<evidence type="ECO:0000313" key="3">
    <source>
        <dbReference type="Proteomes" id="UP001168972"/>
    </source>
</evidence>
<reference evidence="2" key="2">
    <citation type="submission" date="2023-03" db="EMBL/GenBank/DDBJ databases">
        <authorList>
            <person name="Inwood S.N."/>
            <person name="Skelly J.G."/>
            <person name="Guhlin J."/>
            <person name="Harrop T.W.R."/>
            <person name="Goldson S.G."/>
            <person name="Dearden P.K."/>
        </authorList>
    </citation>
    <scope>NUCLEOTIDE SEQUENCE</scope>
    <source>
        <strain evidence="2">Lincoln</strain>
        <tissue evidence="2">Whole body</tissue>
    </source>
</reference>
<dbReference type="AlphaFoldDB" id="A0AA39FDV6"/>
<organism evidence="2 3">
    <name type="scientific">Microctonus hyperodae</name>
    <name type="common">Parasitoid wasp</name>
    <dbReference type="NCBI Taxonomy" id="165561"/>
    <lineage>
        <taxon>Eukaryota</taxon>
        <taxon>Metazoa</taxon>
        <taxon>Ecdysozoa</taxon>
        <taxon>Arthropoda</taxon>
        <taxon>Hexapoda</taxon>
        <taxon>Insecta</taxon>
        <taxon>Pterygota</taxon>
        <taxon>Neoptera</taxon>
        <taxon>Endopterygota</taxon>
        <taxon>Hymenoptera</taxon>
        <taxon>Apocrita</taxon>
        <taxon>Ichneumonoidea</taxon>
        <taxon>Braconidae</taxon>
        <taxon>Euphorinae</taxon>
        <taxon>Microctonus</taxon>
    </lineage>
</organism>
<comment type="caution">
    <text evidence="2">The sequence shown here is derived from an EMBL/GenBank/DDBJ whole genome shotgun (WGS) entry which is preliminary data.</text>
</comment>
<dbReference type="InterPro" id="IPR049012">
    <property type="entry name" value="Mutator_transp_dom"/>
</dbReference>
<sequence length="149" mass="16530">MAMKNINSKNSNNENLSSEAIAKFDSAVAQVFNIIISYDMGCSKRGNGKSYNSLNGYGSIIGFLSGKILDYGVRNRRCKFCDTGHPLEDHDCHKNHDGSAKSMEASVGMQLINRSEILEEAGLRVRVLVEQDLELTQFDVRIAFLHGEL</sequence>
<dbReference type="EMBL" id="JAQQBR010001831">
    <property type="protein sequence ID" value="KAK0167759.1"/>
    <property type="molecule type" value="Genomic_DNA"/>
</dbReference>